<dbReference type="PANTHER" id="PTHR22950">
    <property type="entry name" value="AMINO ACID TRANSPORTER"/>
    <property type="match status" value="1"/>
</dbReference>
<sequence length="175" mass="18347">MPVRKYDYAEADSDEELCSDMLKEEEGAGHTVPVPKVQGGGAPSPSFRQSLQERGGRPAAADHEGSGLADMPMVAGDGPQGAAENEATLNLLNCLLGNSLLALPWAFARVGMALGVLLLVLGSILSRYTLHLLLKHVDTIDGGSYPQIERLTYGLGGEVAVLSVYLMHSSGALCA</sequence>
<keyword evidence="2 6" id="KW-0812">Transmembrane</keyword>
<accession>A0A813DI70</accession>
<dbReference type="InterPro" id="IPR013057">
    <property type="entry name" value="AA_transpt_TM"/>
</dbReference>
<keyword evidence="3 6" id="KW-1133">Transmembrane helix</keyword>
<feature type="compositionally biased region" description="Basic and acidic residues" evidence="5">
    <location>
        <begin position="54"/>
        <end position="65"/>
    </location>
</feature>
<evidence type="ECO:0000256" key="5">
    <source>
        <dbReference type="SAM" id="MobiDB-lite"/>
    </source>
</evidence>
<evidence type="ECO:0000313" key="8">
    <source>
        <dbReference type="EMBL" id="CAE8585731.1"/>
    </source>
</evidence>
<name>A0A813DI70_POLGL</name>
<evidence type="ECO:0000256" key="3">
    <source>
        <dbReference type="ARBA" id="ARBA00022989"/>
    </source>
</evidence>
<feature type="domain" description="Amino acid transporter transmembrane" evidence="7">
    <location>
        <begin position="86"/>
        <end position="145"/>
    </location>
</feature>
<reference evidence="8" key="1">
    <citation type="submission" date="2021-02" db="EMBL/GenBank/DDBJ databases">
        <authorList>
            <person name="Dougan E. K."/>
            <person name="Rhodes N."/>
            <person name="Thang M."/>
            <person name="Chan C."/>
        </authorList>
    </citation>
    <scope>NUCLEOTIDE SEQUENCE</scope>
</reference>
<feature type="region of interest" description="Disordered" evidence="5">
    <location>
        <begin position="22"/>
        <end position="67"/>
    </location>
</feature>
<dbReference type="EMBL" id="CAJNNV010001750">
    <property type="protein sequence ID" value="CAE8585731.1"/>
    <property type="molecule type" value="Genomic_DNA"/>
</dbReference>
<dbReference type="Proteomes" id="UP000654075">
    <property type="component" value="Unassembled WGS sequence"/>
</dbReference>
<comment type="subcellular location">
    <subcellularLocation>
        <location evidence="1">Membrane</location>
        <topology evidence="1">Multi-pass membrane protein</topology>
    </subcellularLocation>
</comment>
<dbReference type="AlphaFoldDB" id="A0A813DI70"/>
<organism evidence="8 9">
    <name type="scientific">Polarella glacialis</name>
    <name type="common">Dinoflagellate</name>
    <dbReference type="NCBI Taxonomy" id="89957"/>
    <lineage>
        <taxon>Eukaryota</taxon>
        <taxon>Sar</taxon>
        <taxon>Alveolata</taxon>
        <taxon>Dinophyceae</taxon>
        <taxon>Suessiales</taxon>
        <taxon>Suessiaceae</taxon>
        <taxon>Polarella</taxon>
    </lineage>
</organism>
<evidence type="ECO:0000313" key="9">
    <source>
        <dbReference type="Proteomes" id="UP000654075"/>
    </source>
</evidence>
<keyword evidence="9" id="KW-1185">Reference proteome</keyword>
<dbReference type="GO" id="GO:0015179">
    <property type="term" value="F:L-amino acid transmembrane transporter activity"/>
    <property type="evidence" value="ECO:0007669"/>
    <property type="project" value="TreeGrafter"/>
</dbReference>
<evidence type="ECO:0000256" key="1">
    <source>
        <dbReference type="ARBA" id="ARBA00004141"/>
    </source>
</evidence>
<evidence type="ECO:0000256" key="6">
    <source>
        <dbReference type="SAM" id="Phobius"/>
    </source>
</evidence>
<dbReference type="Pfam" id="PF01490">
    <property type="entry name" value="Aa_trans"/>
    <property type="match status" value="1"/>
</dbReference>
<dbReference type="GO" id="GO:0016020">
    <property type="term" value="C:membrane"/>
    <property type="evidence" value="ECO:0007669"/>
    <property type="project" value="UniProtKB-SubCell"/>
</dbReference>
<keyword evidence="4 6" id="KW-0472">Membrane</keyword>
<comment type="caution">
    <text evidence="8">The sequence shown here is derived from an EMBL/GenBank/DDBJ whole genome shotgun (WGS) entry which is preliminary data.</text>
</comment>
<feature type="transmembrane region" description="Helical" evidence="6">
    <location>
        <begin position="106"/>
        <end position="125"/>
    </location>
</feature>
<evidence type="ECO:0000256" key="4">
    <source>
        <dbReference type="ARBA" id="ARBA00023136"/>
    </source>
</evidence>
<evidence type="ECO:0000259" key="7">
    <source>
        <dbReference type="Pfam" id="PF01490"/>
    </source>
</evidence>
<protein>
    <recommendedName>
        <fullName evidence="7">Amino acid transporter transmembrane domain-containing protein</fullName>
    </recommendedName>
</protein>
<gene>
    <name evidence="8" type="ORF">PGLA1383_LOCUS4635</name>
</gene>
<proteinExistence type="predicted"/>
<evidence type="ECO:0000256" key="2">
    <source>
        <dbReference type="ARBA" id="ARBA00022692"/>
    </source>
</evidence>